<dbReference type="EMBL" id="JAINUG010000043">
    <property type="protein sequence ID" value="KAJ8406606.1"/>
    <property type="molecule type" value="Genomic_DNA"/>
</dbReference>
<evidence type="ECO:0000313" key="3">
    <source>
        <dbReference type="EMBL" id="KAJ8406606.1"/>
    </source>
</evidence>
<keyword evidence="4" id="KW-1185">Reference proteome</keyword>
<name>A0AAD7SQ57_9TELE</name>
<keyword evidence="2" id="KW-0732">Signal</keyword>
<sequence>MPYSLLFTLLLLISVFLRRALGGKAAVVCRSSVEEQGAQWQAEPGSEAGGGGQEMEPGSSAGQKGNVPHAVNLGYTLEPAALPTPQRPVARKNGKREANRHGVKALKILPLRDPHRRDGR</sequence>
<evidence type="ECO:0000256" key="2">
    <source>
        <dbReference type="SAM" id="SignalP"/>
    </source>
</evidence>
<dbReference type="Proteomes" id="UP001221898">
    <property type="component" value="Unassembled WGS sequence"/>
</dbReference>
<organism evidence="3 4">
    <name type="scientific">Aldrovandia affinis</name>
    <dbReference type="NCBI Taxonomy" id="143900"/>
    <lineage>
        <taxon>Eukaryota</taxon>
        <taxon>Metazoa</taxon>
        <taxon>Chordata</taxon>
        <taxon>Craniata</taxon>
        <taxon>Vertebrata</taxon>
        <taxon>Euteleostomi</taxon>
        <taxon>Actinopterygii</taxon>
        <taxon>Neopterygii</taxon>
        <taxon>Teleostei</taxon>
        <taxon>Notacanthiformes</taxon>
        <taxon>Halosauridae</taxon>
        <taxon>Aldrovandia</taxon>
    </lineage>
</organism>
<protein>
    <recommendedName>
        <fullName evidence="5">Secreted protein</fullName>
    </recommendedName>
</protein>
<accession>A0AAD7SQ57</accession>
<reference evidence="3" key="1">
    <citation type="journal article" date="2023" name="Science">
        <title>Genome structures resolve the early diversification of teleost fishes.</title>
        <authorList>
            <person name="Parey E."/>
            <person name="Louis A."/>
            <person name="Montfort J."/>
            <person name="Bouchez O."/>
            <person name="Roques C."/>
            <person name="Iampietro C."/>
            <person name="Lluch J."/>
            <person name="Castinel A."/>
            <person name="Donnadieu C."/>
            <person name="Desvignes T."/>
            <person name="Floi Bucao C."/>
            <person name="Jouanno E."/>
            <person name="Wen M."/>
            <person name="Mejri S."/>
            <person name="Dirks R."/>
            <person name="Jansen H."/>
            <person name="Henkel C."/>
            <person name="Chen W.J."/>
            <person name="Zahm M."/>
            <person name="Cabau C."/>
            <person name="Klopp C."/>
            <person name="Thompson A.W."/>
            <person name="Robinson-Rechavi M."/>
            <person name="Braasch I."/>
            <person name="Lecointre G."/>
            <person name="Bobe J."/>
            <person name="Postlethwait J.H."/>
            <person name="Berthelot C."/>
            <person name="Roest Crollius H."/>
            <person name="Guiguen Y."/>
        </authorList>
    </citation>
    <scope>NUCLEOTIDE SEQUENCE</scope>
    <source>
        <strain evidence="3">NC1722</strain>
    </source>
</reference>
<feature type="chain" id="PRO_5041986901" description="Secreted protein" evidence="2">
    <location>
        <begin position="23"/>
        <end position="120"/>
    </location>
</feature>
<feature type="compositionally biased region" description="Basic and acidic residues" evidence="1">
    <location>
        <begin position="110"/>
        <end position="120"/>
    </location>
</feature>
<evidence type="ECO:0000256" key="1">
    <source>
        <dbReference type="SAM" id="MobiDB-lite"/>
    </source>
</evidence>
<evidence type="ECO:0008006" key="5">
    <source>
        <dbReference type="Google" id="ProtNLM"/>
    </source>
</evidence>
<comment type="caution">
    <text evidence="3">The sequence shown here is derived from an EMBL/GenBank/DDBJ whole genome shotgun (WGS) entry which is preliminary data.</text>
</comment>
<feature type="signal peptide" evidence="2">
    <location>
        <begin position="1"/>
        <end position="22"/>
    </location>
</feature>
<evidence type="ECO:0000313" key="4">
    <source>
        <dbReference type="Proteomes" id="UP001221898"/>
    </source>
</evidence>
<feature type="region of interest" description="Disordered" evidence="1">
    <location>
        <begin position="35"/>
        <end position="120"/>
    </location>
</feature>
<proteinExistence type="predicted"/>
<dbReference type="AlphaFoldDB" id="A0AAD7SQ57"/>
<gene>
    <name evidence="3" type="ORF">AAFF_G00301800</name>
</gene>